<comment type="cofactor">
    <cofactor evidence="1">
        <name>Zn(2+)</name>
        <dbReference type="ChEBI" id="CHEBI:29105"/>
    </cofactor>
</comment>
<evidence type="ECO:0000256" key="5">
    <source>
        <dbReference type="ARBA" id="ARBA00024029"/>
    </source>
</evidence>
<comment type="similarity">
    <text evidence="5">Belongs to the creatininase superfamily.</text>
</comment>
<dbReference type="EMBL" id="NIDE01000008">
    <property type="protein sequence ID" value="OWK40154.1"/>
    <property type="molecule type" value="Genomic_DNA"/>
</dbReference>
<dbReference type="InterPro" id="IPR024087">
    <property type="entry name" value="Creatininase-like_sf"/>
</dbReference>
<evidence type="ECO:0000256" key="3">
    <source>
        <dbReference type="ARBA" id="ARBA00022801"/>
    </source>
</evidence>
<feature type="signal peptide" evidence="6">
    <location>
        <begin position="1"/>
        <end position="23"/>
    </location>
</feature>
<evidence type="ECO:0000256" key="2">
    <source>
        <dbReference type="ARBA" id="ARBA00022723"/>
    </source>
</evidence>
<dbReference type="OrthoDB" id="9801445at2"/>
<dbReference type="SUPFAM" id="SSF102215">
    <property type="entry name" value="Creatininase"/>
    <property type="match status" value="1"/>
</dbReference>
<keyword evidence="3 7" id="KW-0378">Hydrolase</keyword>
<dbReference type="GO" id="GO:0016811">
    <property type="term" value="F:hydrolase activity, acting on carbon-nitrogen (but not peptide) bonds, in linear amides"/>
    <property type="evidence" value="ECO:0007669"/>
    <property type="project" value="TreeGrafter"/>
</dbReference>
<evidence type="ECO:0000313" key="7">
    <source>
        <dbReference type="EMBL" id="OWK40154.1"/>
    </source>
</evidence>
<evidence type="ECO:0000256" key="6">
    <source>
        <dbReference type="SAM" id="SignalP"/>
    </source>
</evidence>
<evidence type="ECO:0000256" key="4">
    <source>
        <dbReference type="ARBA" id="ARBA00022833"/>
    </source>
</evidence>
<comment type="caution">
    <text evidence="7">The sequence shown here is derived from an EMBL/GenBank/DDBJ whole genome shotgun (WGS) entry which is preliminary data.</text>
</comment>
<keyword evidence="8" id="KW-1185">Reference proteome</keyword>
<name>A0A225DKG6_9BACT</name>
<dbReference type="GO" id="GO:0046872">
    <property type="term" value="F:metal ion binding"/>
    <property type="evidence" value="ECO:0007669"/>
    <property type="project" value="UniProtKB-KW"/>
</dbReference>
<protein>
    <submittedName>
        <fullName evidence="7">Creatinine amidohydrolase</fullName>
    </submittedName>
</protein>
<evidence type="ECO:0000256" key="1">
    <source>
        <dbReference type="ARBA" id="ARBA00001947"/>
    </source>
</evidence>
<dbReference type="Pfam" id="PF02633">
    <property type="entry name" value="Creatininase"/>
    <property type="match status" value="1"/>
</dbReference>
<keyword evidence="6" id="KW-0732">Signal</keyword>
<gene>
    <name evidence="7" type="ORF">FRUB_05073</name>
</gene>
<evidence type="ECO:0000313" key="8">
    <source>
        <dbReference type="Proteomes" id="UP000214646"/>
    </source>
</evidence>
<dbReference type="PANTHER" id="PTHR35005">
    <property type="entry name" value="3-DEHYDRO-SCYLLO-INOSOSE HYDROLASE"/>
    <property type="match status" value="1"/>
</dbReference>
<keyword evidence="4" id="KW-0862">Zinc</keyword>
<reference evidence="8" key="1">
    <citation type="submission" date="2017-06" db="EMBL/GenBank/DDBJ databases">
        <title>Genome analysis of Fimbriiglobus ruber SP5, the first member of the order Planctomycetales with confirmed chitinolytic capability.</title>
        <authorList>
            <person name="Ravin N.V."/>
            <person name="Rakitin A.L."/>
            <person name="Ivanova A.A."/>
            <person name="Beletsky A.V."/>
            <person name="Kulichevskaya I.S."/>
            <person name="Mardanov A.V."/>
            <person name="Dedysh S.N."/>
        </authorList>
    </citation>
    <scope>NUCLEOTIDE SEQUENCE [LARGE SCALE GENOMIC DNA]</scope>
    <source>
        <strain evidence="8">SP5</strain>
    </source>
</reference>
<dbReference type="Proteomes" id="UP000214646">
    <property type="component" value="Unassembled WGS sequence"/>
</dbReference>
<dbReference type="AlphaFoldDB" id="A0A225DKG6"/>
<feature type="chain" id="PRO_5012058856" evidence="6">
    <location>
        <begin position="24"/>
        <end position="287"/>
    </location>
</feature>
<dbReference type="InterPro" id="IPR003785">
    <property type="entry name" value="Creatininase/forma_Hydrolase"/>
</dbReference>
<proteinExistence type="inferred from homology"/>
<sequence length="287" mass="31258">MLVPRRSSTFLFLAIAVCTGVLATTVFSTQTPKDVPDARPIEGHDTVFVEEMTWMEVRDAIKAGKSTVIIPTGGIEENGPYVVTGKHNYIARAAANAVARKLGDALIAPVVAFVSEGRIDPPTSHMKYPGTISLTEDTYTRLLTDICASFQAHGFRDIVLIGDSGGNQKGMKAVATDLNKKWAAGKTRVHFVPEYYDHESVNVWLAGQGIKEVDEGFHDNFSVSASLTAVDPVLIRAKQRQAAKKFSINGVDLAPIEKTAEWGKKIIDFRADLTVKAIRKTVAHPRP</sequence>
<dbReference type="PANTHER" id="PTHR35005:SF1">
    <property type="entry name" value="2-AMINO-5-FORMYLAMINO-6-RIBOSYLAMINOPYRIMIDIN-4(3H)-ONE 5'-MONOPHOSPHATE DEFORMYLASE"/>
    <property type="match status" value="1"/>
</dbReference>
<organism evidence="7 8">
    <name type="scientific">Fimbriiglobus ruber</name>
    <dbReference type="NCBI Taxonomy" id="1908690"/>
    <lineage>
        <taxon>Bacteria</taxon>
        <taxon>Pseudomonadati</taxon>
        <taxon>Planctomycetota</taxon>
        <taxon>Planctomycetia</taxon>
        <taxon>Gemmatales</taxon>
        <taxon>Gemmataceae</taxon>
        <taxon>Fimbriiglobus</taxon>
    </lineage>
</organism>
<accession>A0A225DKG6</accession>
<dbReference type="GO" id="GO:0009231">
    <property type="term" value="P:riboflavin biosynthetic process"/>
    <property type="evidence" value="ECO:0007669"/>
    <property type="project" value="TreeGrafter"/>
</dbReference>
<keyword evidence="2" id="KW-0479">Metal-binding</keyword>
<dbReference type="RefSeq" id="WP_088256125.1">
    <property type="nucleotide sequence ID" value="NZ_NIDE01000008.1"/>
</dbReference>
<dbReference type="Gene3D" id="3.40.50.10310">
    <property type="entry name" value="Creatininase"/>
    <property type="match status" value="1"/>
</dbReference>